<dbReference type="PANTHER" id="PTHR34292:SF2">
    <property type="entry name" value="OUTER SPORE WALL PROTEIN LDS1"/>
    <property type="match status" value="1"/>
</dbReference>
<feature type="non-terminal residue" evidence="3">
    <location>
        <position position="167"/>
    </location>
</feature>
<reference evidence="4" key="1">
    <citation type="journal article" date="2018" name="Nat. Microbiol.">
        <title>Leveraging single-cell genomics to expand the fungal tree of life.</title>
        <authorList>
            <person name="Ahrendt S.R."/>
            <person name="Quandt C.A."/>
            <person name="Ciobanu D."/>
            <person name="Clum A."/>
            <person name="Salamov A."/>
            <person name="Andreopoulos B."/>
            <person name="Cheng J.F."/>
            <person name="Woyke T."/>
            <person name="Pelin A."/>
            <person name="Henrissat B."/>
            <person name="Reynolds N.K."/>
            <person name="Benny G.L."/>
            <person name="Smith M.E."/>
            <person name="James T.Y."/>
            <person name="Grigoriev I.V."/>
        </authorList>
    </citation>
    <scope>NUCLEOTIDE SEQUENCE [LARGE SCALE GENOMIC DNA]</scope>
    <source>
        <strain evidence="4">Baker2002</strain>
    </source>
</reference>
<feature type="chain" id="PRO_5020342823" evidence="2">
    <location>
        <begin position="20"/>
        <end position="167"/>
    </location>
</feature>
<dbReference type="GO" id="GO:0005619">
    <property type="term" value="C:ascospore wall"/>
    <property type="evidence" value="ECO:0007669"/>
    <property type="project" value="TreeGrafter"/>
</dbReference>
<dbReference type="PANTHER" id="PTHR34292">
    <property type="entry name" value="OUTER SPORE WALL PROTEIN LDS1"/>
    <property type="match status" value="1"/>
</dbReference>
<sequence length="167" mass="19218">MGTISAMVVMFHLCQRIFALCLKIILFPQLQAVVFDAVLTREGLYDVLFNYNLRNRYKPDTLNIPRILFKSVLPTLFSEISHLALVLVPVVGPLIVSIKRAPRRAKDGHKRCFELLGWKPEVINDYCAKNNFDYTKVGLVLLFLEMIPGFTFFFLFTNNIGMALWMV</sequence>
<dbReference type="EMBL" id="ML004477">
    <property type="protein sequence ID" value="RKP29724.1"/>
    <property type="molecule type" value="Genomic_DNA"/>
</dbReference>
<organism evidence="3 4">
    <name type="scientific">Metschnikowia bicuspidata</name>
    <dbReference type="NCBI Taxonomy" id="27322"/>
    <lineage>
        <taxon>Eukaryota</taxon>
        <taxon>Fungi</taxon>
        <taxon>Dikarya</taxon>
        <taxon>Ascomycota</taxon>
        <taxon>Saccharomycotina</taxon>
        <taxon>Pichiomycetes</taxon>
        <taxon>Metschnikowiaceae</taxon>
        <taxon>Metschnikowia</taxon>
    </lineage>
</organism>
<dbReference type="InterPro" id="IPR052786">
    <property type="entry name" value="Spore_wall_assembly"/>
</dbReference>
<keyword evidence="1" id="KW-1133">Transmembrane helix</keyword>
<feature type="signal peptide" evidence="2">
    <location>
        <begin position="1"/>
        <end position="19"/>
    </location>
</feature>
<dbReference type="GO" id="GO:0005628">
    <property type="term" value="C:prospore membrane"/>
    <property type="evidence" value="ECO:0007669"/>
    <property type="project" value="TreeGrafter"/>
</dbReference>
<feature type="transmembrane region" description="Helical" evidence="1">
    <location>
        <begin position="139"/>
        <end position="165"/>
    </location>
</feature>
<evidence type="ECO:0000256" key="1">
    <source>
        <dbReference type="SAM" id="Phobius"/>
    </source>
</evidence>
<name>A0A4P9ZA91_9ASCO</name>
<dbReference type="OrthoDB" id="10012223at2759"/>
<keyword evidence="2" id="KW-0732">Signal</keyword>
<dbReference type="AlphaFoldDB" id="A0A4P9ZA91"/>
<evidence type="ECO:0000256" key="2">
    <source>
        <dbReference type="SAM" id="SignalP"/>
    </source>
</evidence>
<keyword evidence="1" id="KW-0472">Membrane</keyword>
<dbReference type="Proteomes" id="UP000268321">
    <property type="component" value="Unassembled WGS sequence"/>
</dbReference>
<keyword evidence="4" id="KW-1185">Reference proteome</keyword>
<proteinExistence type="predicted"/>
<feature type="transmembrane region" description="Helical" evidence="1">
    <location>
        <begin position="80"/>
        <end position="98"/>
    </location>
</feature>
<dbReference type="GO" id="GO:0005811">
    <property type="term" value="C:lipid droplet"/>
    <property type="evidence" value="ECO:0007669"/>
    <property type="project" value="TreeGrafter"/>
</dbReference>
<accession>A0A4P9ZA91</accession>
<evidence type="ECO:0000313" key="3">
    <source>
        <dbReference type="EMBL" id="RKP29724.1"/>
    </source>
</evidence>
<gene>
    <name evidence="3" type="ORF">METBISCDRAFT_7743</name>
</gene>
<protein>
    <submittedName>
        <fullName evidence="3">Uncharacterized protein</fullName>
    </submittedName>
</protein>
<evidence type="ECO:0000313" key="4">
    <source>
        <dbReference type="Proteomes" id="UP000268321"/>
    </source>
</evidence>
<keyword evidence="1" id="KW-0812">Transmembrane</keyword>